<dbReference type="AlphaFoldDB" id="A0A9W4SKR1"/>
<dbReference type="OrthoDB" id="2389355at2759"/>
<proteinExistence type="predicted"/>
<gene>
    <name evidence="1" type="ORF">FWILDA_LOCUS6130</name>
</gene>
<name>A0A9W4SKR1_9GLOM</name>
<comment type="caution">
    <text evidence="1">The sequence shown here is derived from an EMBL/GenBank/DDBJ whole genome shotgun (WGS) entry which is preliminary data.</text>
</comment>
<keyword evidence="2" id="KW-1185">Reference proteome</keyword>
<protein>
    <submittedName>
        <fullName evidence="1">10895_t:CDS:1</fullName>
    </submittedName>
</protein>
<sequence length="225" mass="25942">MSSIVINEEDIIYEEDLNMKLNNTTLDLEEDTEIYIMKQITIKTIQYPMGEPSGQNLTTCSYLGNVAVNKKDRTCHGLKICEFASPELQEIKHESVDPDSDLRLKVNEELSSNNIENNTFIIYLSAIQTECRYKKDNIKCIGRPVLKCLKRRDETIPPSYFIGCDRWNFNEKFHQYISIKENVDLNLLQQLLSGLYEGETDESVNNSHPHCARNTIKRGSIIQKS</sequence>
<evidence type="ECO:0000313" key="2">
    <source>
        <dbReference type="Proteomes" id="UP001153678"/>
    </source>
</evidence>
<evidence type="ECO:0000313" key="1">
    <source>
        <dbReference type="EMBL" id="CAI2173527.1"/>
    </source>
</evidence>
<feature type="non-terminal residue" evidence="1">
    <location>
        <position position="225"/>
    </location>
</feature>
<dbReference type="EMBL" id="CAMKVN010001075">
    <property type="protein sequence ID" value="CAI2173527.1"/>
    <property type="molecule type" value="Genomic_DNA"/>
</dbReference>
<organism evidence="1 2">
    <name type="scientific">Funneliformis geosporum</name>
    <dbReference type="NCBI Taxonomy" id="1117311"/>
    <lineage>
        <taxon>Eukaryota</taxon>
        <taxon>Fungi</taxon>
        <taxon>Fungi incertae sedis</taxon>
        <taxon>Mucoromycota</taxon>
        <taxon>Glomeromycotina</taxon>
        <taxon>Glomeromycetes</taxon>
        <taxon>Glomerales</taxon>
        <taxon>Glomeraceae</taxon>
        <taxon>Funneliformis</taxon>
    </lineage>
</organism>
<reference evidence="1" key="1">
    <citation type="submission" date="2022-08" db="EMBL/GenBank/DDBJ databases">
        <authorList>
            <person name="Kallberg Y."/>
            <person name="Tangrot J."/>
            <person name="Rosling A."/>
        </authorList>
    </citation>
    <scope>NUCLEOTIDE SEQUENCE</scope>
    <source>
        <strain evidence="1">Wild A</strain>
    </source>
</reference>
<accession>A0A9W4SKR1</accession>
<dbReference type="Proteomes" id="UP001153678">
    <property type="component" value="Unassembled WGS sequence"/>
</dbReference>